<feature type="domain" description="Glutaredoxin" evidence="1">
    <location>
        <begin position="2"/>
        <end position="59"/>
    </location>
</feature>
<sequence length="78" mass="8938">MVKVYSITVCPWCEKVKRYLKYRGIAYEEHNIEHDAAALEECRRISGDTIVPVTTADGKEYALSYDREKLDKILGITA</sequence>
<protein>
    <submittedName>
        <fullName evidence="2">Glutaredoxin</fullName>
    </submittedName>
</protein>
<dbReference type="RefSeq" id="WP_009350269.1">
    <property type="nucleotide sequence ID" value="NZ_GL638147.1"/>
</dbReference>
<dbReference type="PROSITE" id="PS00195">
    <property type="entry name" value="GLUTAREDOXIN_1"/>
    <property type="match status" value="1"/>
</dbReference>
<dbReference type="InterPro" id="IPR051548">
    <property type="entry name" value="Grx-like_ET"/>
</dbReference>
<dbReference type="PANTHER" id="PTHR34386:SF1">
    <property type="entry name" value="GLUTAREDOXIN-LIKE PROTEIN NRDH"/>
    <property type="match status" value="1"/>
</dbReference>
<keyword evidence="3" id="KW-1185">Reference proteome</keyword>
<evidence type="ECO:0000259" key="1">
    <source>
        <dbReference type="Pfam" id="PF00462"/>
    </source>
</evidence>
<dbReference type="PANTHER" id="PTHR34386">
    <property type="entry name" value="GLUTAREDOXIN"/>
    <property type="match status" value="1"/>
</dbReference>
<dbReference type="GO" id="GO:0009055">
    <property type="term" value="F:electron transfer activity"/>
    <property type="evidence" value="ECO:0007669"/>
    <property type="project" value="TreeGrafter"/>
</dbReference>
<evidence type="ECO:0000313" key="2">
    <source>
        <dbReference type="EMBL" id="EFW29218.1"/>
    </source>
</evidence>
<comment type="caution">
    <text evidence="2">The sequence shown here is derived from an EMBL/GenBank/DDBJ whole genome shotgun (WGS) entry which is preliminary data.</text>
</comment>
<dbReference type="CDD" id="cd02976">
    <property type="entry name" value="NrdH"/>
    <property type="match status" value="1"/>
</dbReference>
<dbReference type="Proteomes" id="UP000004633">
    <property type="component" value="Unassembled WGS sequence"/>
</dbReference>
<dbReference type="GO" id="GO:0045454">
    <property type="term" value="P:cell redox homeostasis"/>
    <property type="evidence" value="ECO:0007669"/>
    <property type="project" value="TreeGrafter"/>
</dbReference>
<dbReference type="EMBL" id="AECV01000035">
    <property type="protein sequence ID" value="EFW29218.1"/>
    <property type="molecule type" value="Genomic_DNA"/>
</dbReference>
<dbReference type="InterPro" id="IPR002109">
    <property type="entry name" value="Glutaredoxin"/>
</dbReference>
<reference evidence="2 3" key="1">
    <citation type="submission" date="2010-08" db="EMBL/GenBank/DDBJ databases">
        <authorList>
            <person name="Weinstock G."/>
            <person name="Sodergren E."/>
            <person name="Clifton S."/>
            <person name="Fulton L."/>
            <person name="Fulton B."/>
            <person name="Courtney L."/>
            <person name="Fronick C."/>
            <person name="Harrison M."/>
            <person name="Strong C."/>
            <person name="Farmer C."/>
            <person name="Delahaunty K."/>
            <person name="Markovic C."/>
            <person name="Hall O."/>
            <person name="Minx P."/>
            <person name="Tomlinson C."/>
            <person name="Mitreva M."/>
            <person name="Hou S."/>
            <person name="Chen J."/>
            <person name="Wollam A."/>
            <person name="Pepin K.H."/>
            <person name="Johnson M."/>
            <person name="Bhonagiri V."/>
            <person name="Zhang X."/>
            <person name="Suruliraj S."/>
            <person name="Warren W."/>
            <person name="Chinwalla A."/>
            <person name="Mardis E.R."/>
            <person name="Wilson R.K."/>
        </authorList>
    </citation>
    <scope>NUCLEOTIDE SEQUENCE [LARGE SCALE GENOMIC DNA]</scope>
    <source>
        <strain evidence="2 3">F0399</strain>
    </source>
</reference>
<proteinExistence type="predicted"/>
<evidence type="ECO:0000313" key="3">
    <source>
        <dbReference type="Proteomes" id="UP000004633"/>
    </source>
</evidence>
<dbReference type="Gene3D" id="3.40.30.10">
    <property type="entry name" value="Glutaredoxin"/>
    <property type="match status" value="1"/>
</dbReference>
<dbReference type="InterPro" id="IPR036249">
    <property type="entry name" value="Thioredoxin-like_sf"/>
</dbReference>
<organism evidence="2 3">
    <name type="scientific">Selenomonas artemidis F0399</name>
    <dbReference type="NCBI Taxonomy" id="749551"/>
    <lineage>
        <taxon>Bacteria</taxon>
        <taxon>Bacillati</taxon>
        <taxon>Bacillota</taxon>
        <taxon>Negativicutes</taxon>
        <taxon>Selenomonadales</taxon>
        <taxon>Selenomonadaceae</taxon>
        <taxon>Selenomonas</taxon>
    </lineage>
</organism>
<dbReference type="SUPFAM" id="SSF52833">
    <property type="entry name" value="Thioredoxin-like"/>
    <property type="match status" value="1"/>
</dbReference>
<dbReference type="AlphaFoldDB" id="E7N3N3"/>
<dbReference type="HOGENOM" id="CLU_026126_9_3_9"/>
<dbReference type="Pfam" id="PF00462">
    <property type="entry name" value="Glutaredoxin"/>
    <property type="match status" value="1"/>
</dbReference>
<dbReference type="InterPro" id="IPR011767">
    <property type="entry name" value="GLR_AS"/>
</dbReference>
<dbReference type="STRING" id="749551.HMPREF9555_01623"/>
<name>E7N3N3_9FIRM</name>
<gene>
    <name evidence="2" type="ORF">HMPREF9555_01623</name>
</gene>
<dbReference type="PROSITE" id="PS51354">
    <property type="entry name" value="GLUTAREDOXIN_2"/>
    <property type="match status" value="1"/>
</dbReference>
<accession>E7N3N3</accession>